<evidence type="ECO:0000313" key="3">
    <source>
        <dbReference type="EMBL" id="KAF2970556.1"/>
    </source>
</evidence>
<dbReference type="InParanoid" id="A0A7C8N7X3"/>
<sequence>MAMKRVAILALAGTAFAQVTGTSGDTSGSSVPDSTASADESSIVIITATSTSLVGITPPPTTTDATSSVPTSTNASDAGDSSTSVDSSPSETITPTVNSSDTASSPLATDTTGDSTVTITDSLTTTTTGVVGTGGSNANPSGSATGSPISGNAVVNGVSVGFFLISAALTALLQM</sequence>
<evidence type="ECO:0000256" key="1">
    <source>
        <dbReference type="SAM" id="MobiDB-lite"/>
    </source>
</evidence>
<name>A0A7C8N7X3_9PEZI</name>
<reference evidence="3 4" key="1">
    <citation type="submission" date="2019-12" db="EMBL/GenBank/DDBJ databases">
        <title>Draft genome sequence of the ascomycete Xylaria multiplex DSM 110363.</title>
        <authorList>
            <person name="Buettner E."/>
            <person name="Kellner H."/>
        </authorList>
    </citation>
    <scope>NUCLEOTIDE SEQUENCE [LARGE SCALE GENOMIC DNA]</scope>
    <source>
        <strain evidence="3 4">DSM 110363</strain>
    </source>
</reference>
<feature type="compositionally biased region" description="Polar residues" evidence="1">
    <location>
        <begin position="91"/>
        <end position="108"/>
    </location>
</feature>
<feature type="compositionally biased region" description="Low complexity" evidence="1">
    <location>
        <begin position="62"/>
        <end position="90"/>
    </location>
</feature>
<feature type="region of interest" description="Disordered" evidence="1">
    <location>
        <begin position="53"/>
        <end position="119"/>
    </location>
</feature>
<dbReference type="AlphaFoldDB" id="A0A7C8N7X3"/>
<feature type="compositionally biased region" description="Low complexity" evidence="1">
    <location>
        <begin position="109"/>
        <end position="119"/>
    </location>
</feature>
<organism evidence="3 4">
    <name type="scientific">Xylaria multiplex</name>
    <dbReference type="NCBI Taxonomy" id="323545"/>
    <lineage>
        <taxon>Eukaryota</taxon>
        <taxon>Fungi</taxon>
        <taxon>Dikarya</taxon>
        <taxon>Ascomycota</taxon>
        <taxon>Pezizomycotina</taxon>
        <taxon>Sordariomycetes</taxon>
        <taxon>Xylariomycetidae</taxon>
        <taxon>Xylariales</taxon>
        <taxon>Xylariaceae</taxon>
        <taxon>Xylaria</taxon>
    </lineage>
</organism>
<feature type="chain" id="PRO_5028956753" description="REJ domain-containing protein" evidence="2">
    <location>
        <begin position="18"/>
        <end position="175"/>
    </location>
</feature>
<evidence type="ECO:0008006" key="5">
    <source>
        <dbReference type="Google" id="ProtNLM"/>
    </source>
</evidence>
<feature type="region of interest" description="Disordered" evidence="1">
    <location>
        <begin position="19"/>
        <end position="39"/>
    </location>
</feature>
<dbReference type="Proteomes" id="UP000481858">
    <property type="component" value="Unassembled WGS sequence"/>
</dbReference>
<keyword evidence="2" id="KW-0732">Signal</keyword>
<accession>A0A7C8N7X3</accession>
<evidence type="ECO:0000313" key="4">
    <source>
        <dbReference type="Proteomes" id="UP000481858"/>
    </source>
</evidence>
<protein>
    <recommendedName>
        <fullName evidence="5">REJ domain-containing protein</fullName>
    </recommendedName>
</protein>
<gene>
    <name evidence="3" type="ORF">GQX73_g3014</name>
</gene>
<dbReference type="EMBL" id="WUBL01000022">
    <property type="protein sequence ID" value="KAF2970556.1"/>
    <property type="molecule type" value="Genomic_DNA"/>
</dbReference>
<keyword evidence="4" id="KW-1185">Reference proteome</keyword>
<evidence type="ECO:0000256" key="2">
    <source>
        <dbReference type="SAM" id="SignalP"/>
    </source>
</evidence>
<proteinExistence type="predicted"/>
<feature type="signal peptide" evidence="2">
    <location>
        <begin position="1"/>
        <end position="17"/>
    </location>
</feature>
<comment type="caution">
    <text evidence="3">The sequence shown here is derived from an EMBL/GenBank/DDBJ whole genome shotgun (WGS) entry which is preliminary data.</text>
</comment>